<evidence type="ECO:0000313" key="3">
    <source>
        <dbReference type="EMBL" id="RFM29914.1"/>
    </source>
</evidence>
<dbReference type="RefSeq" id="WP_116845669.1">
    <property type="nucleotide sequence ID" value="NZ_QTJU01000001.1"/>
</dbReference>
<reference evidence="3 4" key="1">
    <citation type="submission" date="2018-08" db="EMBL/GenBank/DDBJ databases">
        <title>Chitinophagaceae sp. K23C18032701, a novel bacterium isolated from forest soil.</title>
        <authorList>
            <person name="Wang C."/>
        </authorList>
    </citation>
    <scope>NUCLEOTIDE SEQUENCE [LARGE SCALE GENOMIC DNA]</scope>
    <source>
        <strain evidence="3 4">K23C18032701</strain>
    </source>
</reference>
<keyword evidence="2" id="KW-0472">Membrane</keyword>
<proteinExistence type="predicted"/>
<evidence type="ECO:0000313" key="4">
    <source>
        <dbReference type="Proteomes" id="UP000261284"/>
    </source>
</evidence>
<evidence type="ECO:0000256" key="1">
    <source>
        <dbReference type="SAM" id="MobiDB-lite"/>
    </source>
</evidence>
<keyword evidence="2" id="KW-1133">Transmembrane helix</keyword>
<feature type="region of interest" description="Disordered" evidence="1">
    <location>
        <begin position="186"/>
        <end position="233"/>
    </location>
</feature>
<keyword evidence="2" id="KW-0812">Transmembrane</keyword>
<evidence type="ECO:0000256" key="2">
    <source>
        <dbReference type="SAM" id="Phobius"/>
    </source>
</evidence>
<feature type="transmembrane region" description="Helical" evidence="2">
    <location>
        <begin position="135"/>
        <end position="154"/>
    </location>
</feature>
<accession>A0A3E1NQ16</accession>
<dbReference type="EMBL" id="QTJU01000001">
    <property type="protein sequence ID" value="RFM29914.1"/>
    <property type="molecule type" value="Genomic_DNA"/>
</dbReference>
<sequence>MDRNIDIQNELEEISAFVAGLPSQHPYQVDASYWDTLAAGVAAQIHLQTAGNVTYSAPPGYFSNLAETILSRVTHADPASANEPEHLVLPGSSIMPYEVPAQYFEQLSNSITSRITRQAQQAPVVQMKPKIRQMAAYAAAAAVAAIMVAGAFLFTDNSESYSSLKDLDVSGSVARLSEAEIESYLNSQPASLSPVKEEESSDMQAPLRNMSEDEIQQYLQENNDPAEQPVKGI</sequence>
<keyword evidence="4" id="KW-1185">Reference proteome</keyword>
<organism evidence="3 4">
    <name type="scientific">Deminuibacter soli</name>
    <dbReference type="NCBI Taxonomy" id="2291815"/>
    <lineage>
        <taxon>Bacteria</taxon>
        <taxon>Pseudomonadati</taxon>
        <taxon>Bacteroidota</taxon>
        <taxon>Chitinophagia</taxon>
        <taxon>Chitinophagales</taxon>
        <taxon>Chitinophagaceae</taxon>
        <taxon>Deminuibacter</taxon>
    </lineage>
</organism>
<comment type="caution">
    <text evidence="3">The sequence shown here is derived from an EMBL/GenBank/DDBJ whole genome shotgun (WGS) entry which is preliminary data.</text>
</comment>
<gene>
    <name evidence="3" type="ORF">DXN05_02765</name>
</gene>
<dbReference type="AlphaFoldDB" id="A0A3E1NQ16"/>
<dbReference type="OrthoDB" id="677448at2"/>
<protein>
    <submittedName>
        <fullName evidence="3">Uncharacterized protein</fullName>
    </submittedName>
</protein>
<name>A0A3E1NQ16_9BACT</name>
<dbReference type="Proteomes" id="UP000261284">
    <property type="component" value="Unassembled WGS sequence"/>
</dbReference>